<evidence type="ECO:0000256" key="15">
    <source>
        <dbReference type="ARBA" id="ARBA00023242"/>
    </source>
</evidence>
<keyword evidence="12" id="KW-0862">Zinc</keyword>
<reference evidence="24" key="1">
    <citation type="submission" date="2011-08" db="EMBL/GenBank/DDBJ databases">
        <title>The draft genome of Latimeria chalumnae.</title>
        <authorList>
            <person name="Di Palma F."/>
            <person name="Alfoldi J."/>
            <person name="Johnson J."/>
            <person name="Berlin A."/>
            <person name="Gnerre S."/>
            <person name="Jaffe D."/>
            <person name="MacCallum I."/>
            <person name="Young S."/>
            <person name="Walker B.J."/>
            <person name="Lander E."/>
            <person name="Lindblad-Toh K."/>
        </authorList>
    </citation>
    <scope>NUCLEOTIDE SEQUENCE [LARGE SCALE GENOMIC DNA]</scope>
    <source>
        <strain evidence="24">Wild caught</strain>
    </source>
</reference>
<dbReference type="Pfam" id="PF22191">
    <property type="entry name" value="IBR_1"/>
    <property type="match status" value="1"/>
</dbReference>
<accession>H3AR96</accession>
<evidence type="ECO:0000256" key="1">
    <source>
        <dbReference type="ARBA" id="ARBA00001798"/>
    </source>
</evidence>
<evidence type="ECO:0000313" key="24">
    <source>
        <dbReference type="Proteomes" id="UP000008672"/>
    </source>
</evidence>
<dbReference type="GeneID" id="102352961"/>
<dbReference type="FunCoup" id="H3AR96">
    <property type="interactions" value="1765"/>
</dbReference>
<dbReference type="InterPro" id="IPR031127">
    <property type="entry name" value="E3_UB_ligase_RBR"/>
</dbReference>
<evidence type="ECO:0000256" key="5">
    <source>
        <dbReference type="ARBA" id="ARBA00012251"/>
    </source>
</evidence>
<dbReference type="InterPro" id="IPR017907">
    <property type="entry name" value="Znf_RING_CS"/>
</dbReference>
<dbReference type="GO" id="GO:0016567">
    <property type="term" value="P:protein ubiquitination"/>
    <property type="evidence" value="ECO:0007669"/>
    <property type="project" value="InterPro"/>
</dbReference>
<dbReference type="InterPro" id="IPR044066">
    <property type="entry name" value="TRIAD_supradom"/>
</dbReference>
<dbReference type="FunFam" id="3.10.110.10:FF:000049">
    <property type="entry name" value="RBR-type E3 ubiquitin transferase"/>
    <property type="match status" value="1"/>
</dbReference>
<evidence type="ECO:0000259" key="22">
    <source>
        <dbReference type="PROSITE" id="PS51873"/>
    </source>
</evidence>
<dbReference type="GO" id="GO:0005737">
    <property type="term" value="C:cytoplasm"/>
    <property type="evidence" value="ECO:0007669"/>
    <property type="project" value="UniProtKB-SubCell"/>
</dbReference>
<dbReference type="Ensembl" id="ENSLACT00000012259.1">
    <property type="protein sequence ID" value="ENSLACP00000012167.1"/>
    <property type="gene ID" value="ENSLACG00000010710.1"/>
</dbReference>
<dbReference type="SMART" id="SM00591">
    <property type="entry name" value="RWD"/>
    <property type="match status" value="1"/>
</dbReference>
<dbReference type="Pfam" id="PF05773">
    <property type="entry name" value="RWD"/>
    <property type="match status" value="1"/>
</dbReference>
<evidence type="ECO:0000256" key="10">
    <source>
        <dbReference type="ARBA" id="ARBA00022771"/>
    </source>
</evidence>
<dbReference type="KEGG" id="lcm:102352961"/>
<evidence type="ECO:0000256" key="4">
    <source>
        <dbReference type="ARBA" id="ARBA00004906"/>
    </source>
</evidence>
<dbReference type="SUPFAM" id="SSF54495">
    <property type="entry name" value="UBC-like"/>
    <property type="match status" value="1"/>
</dbReference>
<sequence>MSSEDSEAQEDELLALASIYDEDEFKREESAHGGEIQICLELPPNFKIVVSAKEEQNLADGRLEYPVAFLPPLILNFELPPDYPSASAPIYTLSCKWLSRTQLTMLCKHLDKLCEENKGSVVLFTWMSFLKEESLTFLNIESPLGLKADSRRHNLNSAANVRHELEAQEESLDERAIQDVESWANVVTEILDFDQIQQQKHFNSKVYLCGICFSEKLGSECLYFLDCKHVFCKLCLKDYFEIQIKDGNVQSLNCPEPKCASVATPAQVKELVGEELFARYDRLLLQSSLDLMTDVMYCPRPSCQTAVMLEPDSSMGVCPVCRYAFCIVCKLAYHGVSPCRLSTDKLQKLCDEYVEADESTKEFLEKQYGKRRIQRALEELESSEWLETNSKPCPRCRTHIEKIDGCNKMTCTNCRQYFCWLCLNQLSGMNPYKHFSDSSSPCFNLLFQHANLDDDDNDWQW</sequence>
<evidence type="ECO:0000256" key="17">
    <source>
        <dbReference type="ARBA" id="ARBA00067098"/>
    </source>
</evidence>
<dbReference type="STRING" id="7897.ENSLACP00000012167"/>
<dbReference type="CTD" id="9604"/>
<evidence type="ECO:0000256" key="13">
    <source>
        <dbReference type="ARBA" id="ARBA00023015"/>
    </source>
</evidence>
<dbReference type="Pfam" id="PF01485">
    <property type="entry name" value="IBR"/>
    <property type="match status" value="1"/>
</dbReference>
<evidence type="ECO:0000256" key="6">
    <source>
        <dbReference type="ARBA" id="ARBA00022490"/>
    </source>
</evidence>
<dbReference type="PANTHER" id="PTHR11685">
    <property type="entry name" value="RBR FAMILY RING FINGER AND IBR DOMAIN-CONTAINING"/>
    <property type="match status" value="1"/>
</dbReference>
<dbReference type="GO" id="GO:0008270">
    <property type="term" value="F:zinc ion binding"/>
    <property type="evidence" value="ECO:0007669"/>
    <property type="project" value="UniProtKB-KW"/>
</dbReference>
<dbReference type="InParanoid" id="H3AR96"/>
<comment type="similarity">
    <text evidence="16">Belongs to the RBR family. RNF14 subfamily.</text>
</comment>
<keyword evidence="11" id="KW-0833">Ubl conjugation pathway</keyword>
<dbReference type="Gene3D" id="3.30.40.10">
    <property type="entry name" value="Zinc/RING finger domain, C3HC4 (zinc finger)"/>
    <property type="match status" value="1"/>
</dbReference>
<evidence type="ECO:0000313" key="23">
    <source>
        <dbReference type="Ensembl" id="ENSLACP00000012167.1"/>
    </source>
</evidence>
<evidence type="ECO:0000256" key="7">
    <source>
        <dbReference type="ARBA" id="ARBA00022679"/>
    </source>
</evidence>
<name>H3AR96_LATCH</name>
<dbReference type="RefSeq" id="XP_006003269.1">
    <property type="nucleotide sequence ID" value="XM_006003207.3"/>
</dbReference>
<evidence type="ECO:0000256" key="8">
    <source>
        <dbReference type="ARBA" id="ARBA00022723"/>
    </source>
</evidence>
<dbReference type="CDD" id="cd23820">
    <property type="entry name" value="RWD_RNF14"/>
    <property type="match status" value="1"/>
</dbReference>
<dbReference type="PROSITE" id="PS51873">
    <property type="entry name" value="TRIAD"/>
    <property type="match status" value="1"/>
</dbReference>
<dbReference type="InterPro" id="IPR006575">
    <property type="entry name" value="RWD_dom"/>
</dbReference>
<evidence type="ECO:0000256" key="16">
    <source>
        <dbReference type="ARBA" id="ARBA00044508"/>
    </source>
</evidence>
<evidence type="ECO:0000256" key="3">
    <source>
        <dbReference type="ARBA" id="ARBA00004496"/>
    </source>
</evidence>
<evidence type="ECO:0000256" key="19">
    <source>
        <dbReference type="PROSITE-ProRule" id="PRU00175"/>
    </source>
</evidence>
<dbReference type="FunFam" id="3.30.40.10:FF:000186">
    <property type="entry name" value="RBR-type E3 ubiquitin transferase"/>
    <property type="match status" value="1"/>
</dbReference>
<dbReference type="Gene3D" id="1.20.120.1750">
    <property type="match status" value="1"/>
</dbReference>
<dbReference type="InterPro" id="IPR016135">
    <property type="entry name" value="UBQ-conjugating_enzyme/RWD"/>
</dbReference>
<dbReference type="Gene3D" id="3.10.110.10">
    <property type="entry name" value="Ubiquitin Conjugating Enzyme"/>
    <property type="match status" value="1"/>
</dbReference>
<keyword evidence="7" id="KW-0808">Transferase</keyword>
<keyword evidence="24" id="KW-1185">Reference proteome</keyword>
<dbReference type="Bgee" id="ENSLACG00000010710">
    <property type="expression patterns" value="Expressed in post-anal tail muscle"/>
</dbReference>
<evidence type="ECO:0000256" key="14">
    <source>
        <dbReference type="ARBA" id="ARBA00023163"/>
    </source>
</evidence>
<dbReference type="PROSITE" id="PS00518">
    <property type="entry name" value="ZF_RING_1"/>
    <property type="match status" value="1"/>
</dbReference>
<dbReference type="EC" id="2.3.2.31" evidence="5"/>
<dbReference type="InterPro" id="IPR002867">
    <property type="entry name" value="IBR_dom"/>
</dbReference>
<keyword evidence="8" id="KW-0479">Metal-binding</keyword>
<dbReference type="PROSITE" id="PS50089">
    <property type="entry name" value="ZF_RING_2"/>
    <property type="match status" value="1"/>
</dbReference>
<organism evidence="23 24">
    <name type="scientific">Latimeria chalumnae</name>
    <name type="common">Coelacanth</name>
    <dbReference type="NCBI Taxonomy" id="7897"/>
    <lineage>
        <taxon>Eukaryota</taxon>
        <taxon>Metazoa</taxon>
        <taxon>Chordata</taxon>
        <taxon>Craniata</taxon>
        <taxon>Vertebrata</taxon>
        <taxon>Euteleostomi</taxon>
        <taxon>Coelacanthiformes</taxon>
        <taxon>Coelacanthidae</taxon>
        <taxon>Latimeria</taxon>
    </lineage>
</organism>
<feature type="domain" description="RWD" evidence="21">
    <location>
        <begin position="11"/>
        <end position="137"/>
    </location>
</feature>
<evidence type="ECO:0000259" key="21">
    <source>
        <dbReference type="PROSITE" id="PS50908"/>
    </source>
</evidence>
<dbReference type="SMART" id="SM00647">
    <property type="entry name" value="IBR"/>
    <property type="match status" value="2"/>
</dbReference>
<dbReference type="SUPFAM" id="SSF57850">
    <property type="entry name" value="RING/U-box"/>
    <property type="match status" value="3"/>
</dbReference>
<evidence type="ECO:0000259" key="20">
    <source>
        <dbReference type="PROSITE" id="PS50089"/>
    </source>
</evidence>
<dbReference type="GeneTree" id="ENSGT00940000154507"/>
<dbReference type="InterPro" id="IPR047548">
    <property type="entry name" value="Rcat_RBR_RNF14"/>
</dbReference>
<evidence type="ECO:0000256" key="12">
    <source>
        <dbReference type="ARBA" id="ARBA00022833"/>
    </source>
</evidence>
<feature type="domain" description="RING-type" evidence="22">
    <location>
        <begin position="205"/>
        <end position="446"/>
    </location>
</feature>
<dbReference type="Gene3D" id="2.20.25.20">
    <property type="match status" value="1"/>
</dbReference>
<dbReference type="CDD" id="cd20354">
    <property type="entry name" value="Rcat_RBR_RNF14"/>
    <property type="match status" value="1"/>
</dbReference>
<comment type="catalytic activity">
    <reaction evidence="1">
        <text>[E2 ubiquitin-conjugating enzyme]-S-ubiquitinyl-L-cysteine + [acceptor protein]-L-lysine = [E2 ubiquitin-conjugating enzyme]-L-cysteine + [acceptor protein]-N(6)-ubiquitinyl-L-lysine.</text>
        <dbReference type="EC" id="2.3.2.31"/>
    </reaction>
</comment>
<keyword evidence="9" id="KW-0677">Repeat</keyword>
<dbReference type="EMBL" id="AFYH01139605">
    <property type="status" value="NOT_ANNOTATED_CDS"/>
    <property type="molecule type" value="Genomic_DNA"/>
</dbReference>
<dbReference type="GO" id="GO:0061630">
    <property type="term" value="F:ubiquitin protein ligase activity"/>
    <property type="evidence" value="ECO:0007669"/>
    <property type="project" value="UniProtKB-EC"/>
</dbReference>
<reference evidence="23" key="2">
    <citation type="submission" date="2025-08" db="UniProtKB">
        <authorList>
            <consortium name="Ensembl"/>
        </authorList>
    </citation>
    <scope>IDENTIFICATION</scope>
</reference>
<dbReference type="OrthoDB" id="1431934at2759"/>
<gene>
    <name evidence="23" type="primary">RNF14</name>
</gene>
<keyword evidence="6" id="KW-0963">Cytoplasm</keyword>
<keyword evidence="15" id="KW-0539">Nucleus</keyword>
<dbReference type="GO" id="GO:0060828">
    <property type="term" value="P:regulation of canonical Wnt signaling pathway"/>
    <property type="evidence" value="ECO:0007669"/>
    <property type="project" value="UniProtKB-ARBA"/>
</dbReference>
<dbReference type="HOGENOM" id="CLU_021364_2_0_1"/>
<dbReference type="InterPro" id="IPR013083">
    <property type="entry name" value="Znf_RING/FYVE/PHD"/>
</dbReference>
<feature type="domain" description="RING-type" evidence="20">
    <location>
        <begin position="209"/>
        <end position="258"/>
    </location>
</feature>
<dbReference type="CDD" id="cd20341">
    <property type="entry name" value="BRcat_RBR_RNF14"/>
    <property type="match status" value="1"/>
</dbReference>
<dbReference type="InterPro" id="IPR031128">
    <property type="entry name" value="RNF14_RING-HC_Zfn"/>
</dbReference>
<keyword evidence="13" id="KW-0805">Transcription regulation</keyword>
<dbReference type="eggNOG" id="KOG1814">
    <property type="taxonomic scope" value="Eukaryota"/>
</dbReference>
<dbReference type="InterPro" id="IPR001841">
    <property type="entry name" value="Znf_RING"/>
</dbReference>
<reference evidence="23" key="3">
    <citation type="submission" date="2025-09" db="UniProtKB">
        <authorList>
            <consortium name="Ensembl"/>
        </authorList>
    </citation>
    <scope>IDENTIFICATION</scope>
</reference>
<dbReference type="FunFam" id="2.20.25.20:FF:000007">
    <property type="entry name" value="RBR-type E3 ubiquitin transferase"/>
    <property type="match status" value="1"/>
</dbReference>
<evidence type="ECO:0000256" key="9">
    <source>
        <dbReference type="ARBA" id="ARBA00022737"/>
    </source>
</evidence>
<evidence type="ECO:0000256" key="2">
    <source>
        <dbReference type="ARBA" id="ARBA00004123"/>
    </source>
</evidence>
<dbReference type="AlphaFoldDB" id="H3AR96"/>
<evidence type="ECO:0000256" key="18">
    <source>
        <dbReference type="ARBA" id="ARBA00075528"/>
    </source>
</evidence>
<keyword evidence="10 19" id="KW-0863">Zinc-finger</keyword>
<dbReference type="EMBL" id="AFYH01139606">
    <property type="status" value="NOT_ANNOTATED_CDS"/>
    <property type="molecule type" value="Genomic_DNA"/>
</dbReference>
<dbReference type="CDD" id="cd16628">
    <property type="entry name" value="RING-HC_RBR_RNF14"/>
    <property type="match status" value="1"/>
</dbReference>
<comment type="pathway">
    <text evidence="4">Protein modification; protein ubiquitination.</text>
</comment>
<proteinExistence type="inferred from homology"/>
<evidence type="ECO:0000256" key="11">
    <source>
        <dbReference type="ARBA" id="ARBA00022786"/>
    </source>
</evidence>
<dbReference type="OMA" id="PRSWCQG"/>
<comment type="subcellular location">
    <subcellularLocation>
        <location evidence="3">Cytoplasm</location>
    </subcellularLocation>
    <subcellularLocation>
        <location evidence="2">Nucleus</location>
    </subcellularLocation>
</comment>
<dbReference type="PROSITE" id="PS50908">
    <property type="entry name" value="RWD"/>
    <property type="match status" value="1"/>
</dbReference>
<dbReference type="GO" id="GO:0005634">
    <property type="term" value="C:nucleus"/>
    <property type="evidence" value="ECO:0007669"/>
    <property type="project" value="UniProtKB-SubCell"/>
</dbReference>
<keyword evidence="14" id="KW-0804">Transcription</keyword>
<protein>
    <recommendedName>
        <fullName evidence="17">E3 ubiquitin-protein ligase RNF14</fullName>
        <ecNumber evidence="5">2.3.2.31</ecNumber>
    </recommendedName>
    <alternativeName>
        <fullName evidence="18">RING finger protein 14</fullName>
    </alternativeName>
</protein>
<dbReference type="Proteomes" id="UP000008672">
    <property type="component" value="Unassembled WGS sequence"/>
</dbReference>